<keyword evidence="2" id="KW-1185">Reference proteome</keyword>
<evidence type="ECO:0000313" key="1">
    <source>
        <dbReference type="EMBL" id="GMR62533.1"/>
    </source>
</evidence>
<accession>A0AAN5IDQ5</accession>
<organism evidence="1 2">
    <name type="scientific">Pristionchus mayeri</name>
    <dbReference type="NCBI Taxonomy" id="1317129"/>
    <lineage>
        <taxon>Eukaryota</taxon>
        <taxon>Metazoa</taxon>
        <taxon>Ecdysozoa</taxon>
        <taxon>Nematoda</taxon>
        <taxon>Chromadorea</taxon>
        <taxon>Rhabditida</taxon>
        <taxon>Rhabditina</taxon>
        <taxon>Diplogasteromorpha</taxon>
        <taxon>Diplogasteroidea</taxon>
        <taxon>Neodiplogasteridae</taxon>
        <taxon>Pristionchus</taxon>
    </lineage>
</organism>
<dbReference type="EMBL" id="BTRK01000006">
    <property type="protein sequence ID" value="GMR62533.1"/>
    <property type="molecule type" value="Genomic_DNA"/>
</dbReference>
<evidence type="ECO:0000313" key="2">
    <source>
        <dbReference type="Proteomes" id="UP001328107"/>
    </source>
</evidence>
<dbReference type="Proteomes" id="UP001328107">
    <property type="component" value="Unassembled WGS sequence"/>
</dbReference>
<dbReference type="PANTHER" id="PTHR43544">
    <property type="entry name" value="SHORT-CHAIN DEHYDROGENASE/REDUCTASE"/>
    <property type="match status" value="1"/>
</dbReference>
<reference evidence="2" key="1">
    <citation type="submission" date="2022-10" db="EMBL/GenBank/DDBJ databases">
        <title>Genome assembly of Pristionchus species.</title>
        <authorList>
            <person name="Yoshida K."/>
            <person name="Sommer R.J."/>
        </authorList>
    </citation>
    <scope>NUCLEOTIDE SEQUENCE [LARGE SCALE GENOMIC DNA]</scope>
    <source>
        <strain evidence="2">RS5460</strain>
    </source>
</reference>
<proteinExistence type="predicted"/>
<dbReference type="GO" id="GO:0005737">
    <property type="term" value="C:cytoplasm"/>
    <property type="evidence" value="ECO:0007669"/>
    <property type="project" value="TreeGrafter"/>
</dbReference>
<gene>
    <name evidence="1" type="ORF">PMAYCL1PPCAC_32728</name>
</gene>
<feature type="non-terminal residue" evidence="1">
    <location>
        <position position="72"/>
    </location>
</feature>
<dbReference type="GO" id="GO:0016491">
    <property type="term" value="F:oxidoreductase activity"/>
    <property type="evidence" value="ECO:0007669"/>
    <property type="project" value="TreeGrafter"/>
</dbReference>
<evidence type="ECO:0008006" key="3">
    <source>
        <dbReference type="Google" id="ProtNLM"/>
    </source>
</evidence>
<feature type="non-terminal residue" evidence="1">
    <location>
        <position position="1"/>
    </location>
</feature>
<comment type="caution">
    <text evidence="1">The sequence shown here is derived from an EMBL/GenBank/DDBJ whole genome shotgun (WGS) entry which is preliminary data.</text>
</comment>
<dbReference type="AlphaFoldDB" id="A0AAN5IDQ5"/>
<dbReference type="Gene3D" id="3.40.50.720">
    <property type="entry name" value="NAD(P)-binding Rossmann-like Domain"/>
    <property type="match status" value="1"/>
</dbReference>
<dbReference type="InterPro" id="IPR051468">
    <property type="entry name" value="Fungal_SecMetab_SDRs"/>
</dbReference>
<name>A0AAN5IDQ5_9BILA</name>
<sequence length="72" mass="7615">VRQLVQEPSVNIVIATARNIDNATDLKAISSSKLHLIQLEVVCDQSIADAESKVSAIVGNNGLDFLVNNAGI</sequence>
<dbReference type="PANTHER" id="PTHR43544:SF35">
    <property type="entry name" value="C-FACTOR-RELATED"/>
    <property type="match status" value="1"/>
</dbReference>
<dbReference type="SUPFAM" id="SSF51735">
    <property type="entry name" value="NAD(P)-binding Rossmann-fold domains"/>
    <property type="match status" value="1"/>
</dbReference>
<dbReference type="InterPro" id="IPR036291">
    <property type="entry name" value="NAD(P)-bd_dom_sf"/>
</dbReference>
<protein>
    <recommendedName>
        <fullName evidence="3">Dehydrogenase</fullName>
    </recommendedName>
</protein>